<dbReference type="InterPro" id="IPR029002">
    <property type="entry name" value="PLPC/GPLD1"/>
</dbReference>
<name>A0A2B1KUX1_BACCE</name>
<evidence type="ECO:0000313" key="3">
    <source>
        <dbReference type="Proteomes" id="UP000225182"/>
    </source>
</evidence>
<accession>A0A2B1KUX1</accession>
<organism evidence="2 3">
    <name type="scientific">Bacillus cereus</name>
    <dbReference type="NCBI Taxonomy" id="1396"/>
    <lineage>
        <taxon>Bacteria</taxon>
        <taxon>Bacillati</taxon>
        <taxon>Bacillota</taxon>
        <taxon>Bacilli</taxon>
        <taxon>Bacillales</taxon>
        <taxon>Bacillaceae</taxon>
        <taxon>Bacillus</taxon>
        <taxon>Bacillus cereus group</taxon>
    </lineage>
</organism>
<dbReference type="GO" id="GO:0016787">
    <property type="term" value="F:hydrolase activity"/>
    <property type="evidence" value="ECO:0007669"/>
    <property type="project" value="UniProtKB-KW"/>
</dbReference>
<sequence>MGSRIMHAIIANGIAEKLSIQDKTSFILGGVAPDAVYSKEEKGNSHFYAGTTKNYTRRIDYESFIHKYEKRMDSPFLLGYYTHLIADDNWLNGFFLPWLKNRMEHDETIAPMYYNDFKLLNAKLLHHYDIEQQLFALLNQEAHIVDIEEVSKENVLAFRTYLFEDMLYPEQHLYEDLQVFTFDQIVGYIETAIEKGTFYIKQISSRKSASNLL</sequence>
<dbReference type="Proteomes" id="UP000225182">
    <property type="component" value="Unassembled WGS sequence"/>
</dbReference>
<dbReference type="EMBL" id="NUYN01000006">
    <property type="protein sequence ID" value="PFN28467.1"/>
    <property type="molecule type" value="Genomic_DNA"/>
</dbReference>
<keyword evidence="2" id="KW-0378">Hydrolase</keyword>
<dbReference type="Pfam" id="PF00882">
    <property type="entry name" value="Zn_dep_PLPC"/>
    <property type="match status" value="1"/>
</dbReference>
<comment type="caution">
    <text evidence="2">The sequence shown here is derived from an EMBL/GenBank/DDBJ whole genome shotgun (WGS) entry which is preliminary data.</text>
</comment>
<evidence type="ECO:0000259" key="1">
    <source>
        <dbReference type="Pfam" id="PF00882"/>
    </source>
</evidence>
<evidence type="ECO:0000313" key="2">
    <source>
        <dbReference type="EMBL" id="PFN28467.1"/>
    </source>
</evidence>
<proteinExistence type="predicted"/>
<dbReference type="AlphaFoldDB" id="A0A2B1KUX1"/>
<feature type="domain" description="Phospholipase C/D" evidence="1">
    <location>
        <begin position="6"/>
        <end position="140"/>
    </location>
</feature>
<reference evidence="2 3" key="1">
    <citation type="submission" date="2017-09" db="EMBL/GenBank/DDBJ databases">
        <title>Large-scale bioinformatics analysis of Bacillus genomes uncovers conserved roles of natural products in bacterial physiology.</title>
        <authorList>
            <consortium name="Agbiome Team Llc"/>
            <person name="Bleich R.M."/>
            <person name="Grubbs K.J."/>
            <person name="Santa Maria K.C."/>
            <person name="Allen S.E."/>
            <person name="Farag S."/>
            <person name="Shank E.A."/>
            <person name="Bowers A."/>
        </authorList>
    </citation>
    <scope>NUCLEOTIDE SEQUENCE [LARGE SCALE GENOMIC DNA]</scope>
    <source>
        <strain evidence="2 3">AFS076905</strain>
    </source>
</reference>
<protein>
    <submittedName>
        <fullName evidence="2">Hydrolase</fullName>
    </submittedName>
</protein>
<gene>
    <name evidence="2" type="ORF">COJ50_04310</name>
</gene>
<dbReference type="RefSeq" id="WP_098387559.1">
    <property type="nucleotide sequence ID" value="NZ_NTXK01000111.1"/>
</dbReference>